<dbReference type="Gene3D" id="1.20.1050.10">
    <property type="match status" value="1"/>
</dbReference>
<dbReference type="Gene3D" id="3.40.30.10">
    <property type="entry name" value="Glutaredoxin"/>
    <property type="match status" value="1"/>
</dbReference>
<comment type="catalytic activity">
    <reaction evidence="3">
        <text>RX + glutathione = an S-substituted glutathione + a halide anion + H(+)</text>
        <dbReference type="Rhea" id="RHEA:16437"/>
        <dbReference type="ChEBI" id="CHEBI:15378"/>
        <dbReference type="ChEBI" id="CHEBI:16042"/>
        <dbReference type="ChEBI" id="CHEBI:17792"/>
        <dbReference type="ChEBI" id="CHEBI:57925"/>
        <dbReference type="ChEBI" id="CHEBI:90779"/>
        <dbReference type="EC" id="2.5.1.18"/>
    </reaction>
</comment>
<dbReference type="InterPro" id="IPR010987">
    <property type="entry name" value="Glutathione-S-Trfase_C-like"/>
</dbReference>
<dbReference type="Pfam" id="PF02798">
    <property type="entry name" value="GST_N"/>
    <property type="match status" value="1"/>
</dbReference>
<dbReference type="InterPro" id="IPR004046">
    <property type="entry name" value="GST_C"/>
</dbReference>
<evidence type="ECO:0000313" key="8">
    <source>
        <dbReference type="Proteomes" id="UP000501568"/>
    </source>
</evidence>
<dbReference type="Pfam" id="PF00043">
    <property type="entry name" value="GST_C"/>
    <property type="match status" value="1"/>
</dbReference>
<accession>A0A6G6Y7F6</accession>
<dbReference type="InterPro" id="IPR040079">
    <property type="entry name" value="Glutathione_S-Trfase"/>
</dbReference>
<dbReference type="GO" id="GO:0005737">
    <property type="term" value="C:cytoplasm"/>
    <property type="evidence" value="ECO:0007669"/>
    <property type="project" value="UniProtKB-ARBA"/>
</dbReference>
<evidence type="ECO:0000259" key="6">
    <source>
        <dbReference type="PROSITE" id="PS50405"/>
    </source>
</evidence>
<dbReference type="PROSITE" id="PS50404">
    <property type="entry name" value="GST_NTER"/>
    <property type="match status" value="1"/>
</dbReference>
<feature type="domain" description="GST N-terminal" evidence="5">
    <location>
        <begin position="1"/>
        <end position="80"/>
    </location>
</feature>
<dbReference type="FunFam" id="3.40.30.10:FF:000156">
    <property type="entry name" value="Glutathione S-transferase 1"/>
    <property type="match status" value="1"/>
</dbReference>
<dbReference type="InterPro" id="IPR004045">
    <property type="entry name" value="Glutathione_S-Trfase_N"/>
</dbReference>
<gene>
    <name evidence="7" type="ORF">G5C33_13950</name>
</gene>
<dbReference type="Proteomes" id="UP000501568">
    <property type="component" value="Chromosome"/>
</dbReference>
<keyword evidence="2 7" id="KW-0808">Transferase</keyword>
<dbReference type="EMBL" id="CP049109">
    <property type="protein sequence ID" value="QIG80781.1"/>
    <property type="molecule type" value="Genomic_DNA"/>
</dbReference>
<dbReference type="AlphaFoldDB" id="A0A6G6Y7F6"/>
<dbReference type="InterPro" id="IPR036249">
    <property type="entry name" value="Thioredoxin-like_sf"/>
</dbReference>
<dbReference type="SUPFAM" id="SSF52833">
    <property type="entry name" value="Thioredoxin-like"/>
    <property type="match status" value="1"/>
</dbReference>
<evidence type="ECO:0000256" key="2">
    <source>
        <dbReference type="ARBA" id="ARBA00022679"/>
    </source>
</evidence>
<keyword evidence="8" id="KW-1185">Reference proteome</keyword>
<evidence type="ECO:0000313" key="7">
    <source>
        <dbReference type="EMBL" id="QIG80781.1"/>
    </source>
</evidence>
<dbReference type="SFLD" id="SFLDS00019">
    <property type="entry name" value="Glutathione_Transferase_(cytos"/>
    <property type="match status" value="1"/>
</dbReference>
<dbReference type="PANTHER" id="PTHR44051">
    <property type="entry name" value="GLUTATHIONE S-TRANSFERASE-RELATED"/>
    <property type="match status" value="1"/>
</dbReference>
<dbReference type="GO" id="GO:0004601">
    <property type="term" value="F:peroxidase activity"/>
    <property type="evidence" value="ECO:0007669"/>
    <property type="project" value="UniProtKB-ARBA"/>
</dbReference>
<dbReference type="CDD" id="cd03189">
    <property type="entry name" value="GST_C_GTT1_like"/>
    <property type="match status" value="1"/>
</dbReference>
<dbReference type="KEGG" id="spzr:G5C33_13950"/>
<sequence>MIIVHHLENSRSQRVLWLLEELGLPYEVQHYARAKTMAAPAELRRIHPLGKSPIIQDGENTIAETGAIIEYLVEKADGRLGAPGDRQSVLRYRYFLHYAEGSVMTNLLMTMVVGMVPLLGKPIQKKLAPLVKVHLDFIEAELGKRPWFAGQEFTAADVMMSFPLEFAAARMDGLKGRPNTKAWLEKIHARPAYQAALERGGPYDFA</sequence>
<comment type="similarity">
    <text evidence="4">Belongs to the GST superfamily.</text>
</comment>
<dbReference type="EC" id="2.5.1.18" evidence="1"/>
<feature type="domain" description="GST C-terminal" evidence="6">
    <location>
        <begin position="85"/>
        <end position="206"/>
    </location>
</feature>
<protein>
    <recommendedName>
        <fullName evidence="1">glutathione transferase</fullName>
        <ecNumber evidence="1">2.5.1.18</ecNumber>
    </recommendedName>
</protein>
<dbReference type="CDD" id="cd03046">
    <property type="entry name" value="GST_N_GTT1_like"/>
    <property type="match status" value="1"/>
</dbReference>
<organism evidence="7 8">
    <name type="scientific">Stakelama tenebrarum</name>
    <dbReference type="NCBI Taxonomy" id="2711215"/>
    <lineage>
        <taxon>Bacteria</taxon>
        <taxon>Pseudomonadati</taxon>
        <taxon>Pseudomonadota</taxon>
        <taxon>Alphaproteobacteria</taxon>
        <taxon>Sphingomonadales</taxon>
        <taxon>Sphingomonadaceae</taxon>
        <taxon>Stakelama</taxon>
    </lineage>
</organism>
<dbReference type="InterPro" id="IPR036282">
    <property type="entry name" value="Glutathione-S-Trfase_C_sf"/>
</dbReference>
<dbReference type="SFLD" id="SFLDG00358">
    <property type="entry name" value="Main_(cytGST)"/>
    <property type="match status" value="1"/>
</dbReference>
<evidence type="ECO:0000256" key="4">
    <source>
        <dbReference type="RuleBase" id="RU003494"/>
    </source>
</evidence>
<evidence type="ECO:0000259" key="5">
    <source>
        <dbReference type="PROSITE" id="PS50404"/>
    </source>
</evidence>
<dbReference type="RefSeq" id="WP_165327789.1">
    <property type="nucleotide sequence ID" value="NZ_CP049109.1"/>
</dbReference>
<name>A0A6G6Y7F6_9SPHN</name>
<dbReference type="SUPFAM" id="SSF47616">
    <property type="entry name" value="GST C-terminal domain-like"/>
    <property type="match status" value="1"/>
</dbReference>
<evidence type="ECO:0000256" key="1">
    <source>
        <dbReference type="ARBA" id="ARBA00012452"/>
    </source>
</evidence>
<evidence type="ECO:0000256" key="3">
    <source>
        <dbReference type="ARBA" id="ARBA00047960"/>
    </source>
</evidence>
<dbReference type="PANTHER" id="PTHR44051:SF9">
    <property type="entry name" value="GLUTATHIONE S-TRANSFERASE 1"/>
    <property type="match status" value="1"/>
</dbReference>
<reference evidence="7 8" key="1">
    <citation type="submission" date="2020-02" db="EMBL/GenBank/DDBJ databases">
        <authorList>
            <person name="Zheng R.K."/>
            <person name="Sun C.M."/>
        </authorList>
    </citation>
    <scope>NUCLEOTIDE SEQUENCE [LARGE SCALE GENOMIC DNA]</scope>
    <source>
        <strain evidence="8">zrk23</strain>
    </source>
</reference>
<dbReference type="PROSITE" id="PS50405">
    <property type="entry name" value="GST_CTER"/>
    <property type="match status" value="1"/>
</dbReference>
<proteinExistence type="inferred from homology"/>
<dbReference type="SFLD" id="SFLDG01150">
    <property type="entry name" value="Main.1:_Beta-like"/>
    <property type="match status" value="1"/>
</dbReference>
<dbReference type="GO" id="GO:0004364">
    <property type="term" value="F:glutathione transferase activity"/>
    <property type="evidence" value="ECO:0007669"/>
    <property type="project" value="UniProtKB-EC"/>
</dbReference>